<evidence type="ECO:0000256" key="9">
    <source>
        <dbReference type="ARBA" id="ARBA00022840"/>
    </source>
</evidence>
<feature type="domain" description="Bulb-type lectin" evidence="24">
    <location>
        <begin position="31"/>
        <end position="159"/>
    </location>
</feature>
<dbReference type="SMART" id="SM00473">
    <property type="entry name" value="PAN_AP"/>
    <property type="match status" value="1"/>
</dbReference>
<dbReference type="InterPro" id="IPR036426">
    <property type="entry name" value="Bulb-type_lectin_dom_sf"/>
</dbReference>
<evidence type="ECO:0000256" key="18">
    <source>
        <dbReference type="PROSITE-ProRule" id="PRU00076"/>
    </source>
</evidence>
<evidence type="ECO:0000259" key="23">
    <source>
        <dbReference type="PROSITE" id="PS50026"/>
    </source>
</evidence>
<evidence type="ECO:0000256" key="6">
    <source>
        <dbReference type="ARBA" id="ARBA00022729"/>
    </source>
</evidence>
<keyword evidence="9 17" id="KW-0067">ATP-binding</keyword>
<dbReference type="PROSITE" id="PS50927">
    <property type="entry name" value="BULB_LECTIN"/>
    <property type="match status" value="1"/>
</dbReference>
<dbReference type="InterPro" id="IPR017441">
    <property type="entry name" value="Protein_kinase_ATP_BS"/>
</dbReference>
<keyword evidence="7 17" id="KW-0547">Nucleotide-binding</keyword>
<feature type="signal peptide" evidence="21">
    <location>
        <begin position="1"/>
        <end position="30"/>
    </location>
</feature>
<keyword evidence="8 17" id="KW-0418">Kinase</keyword>
<keyword evidence="11 20" id="KW-0472">Membrane</keyword>
<dbReference type="InterPro" id="IPR011009">
    <property type="entry name" value="Kinase-like_dom_sf"/>
</dbReference>
<evidence type="ECO:0000256" key="5">
    <source>
        <dbReference type="ARBA" id="ARBA00022692"/>
    </source>
</evidence>
<comment type="subcellular location">
    <subcellularLocation>
        <location evidence="1">Membrane</location>
        <topology evidence="1">Single-pass type I membrane protein</topology>
    </subcellularLocation>
</comment>
<keyword evidence="5 20" id="KW-0812">Transmembrane</keyword>
<comment type="catalytic activity">
    <reaction evidence="15 17">
        <text>L-threonyl-[protein] + ATP = O-phospho-L-threonyl-[protein] + ADP + H(+)</text>
        <dbReference type="Rhea" id="RHEA:46608"/>
        <dbReference type="Rhea" id="RHEA-COMP:11060"/>
        <dbReference type="Rhea" id="RHEA-COMP:11605"/>
        <dbReference type="ChEBI" id="CHEBI:15378"/>
        <dbReference type="ChEBI" id="CHEBI:30013"/>
        <dbReference type="ChEBI" id="CHEBI:30616"/>
        <dbReference type="ChEBI" id="CHEBI:61977"/>
        <dbReference type="ChEBI" id="CHEBI:456216"/>
        <dbReference type="EC" id="2.7.11.1"/>
    </reaction>
</comment>
<dbReference type="Pfam" id="PF01453">
    <property type="entry name" value="B_lectin"/>
    <property type="match status" value="1"/>
</dbReference>
<evidence type="ECO:0000259" key="25">
    <source>
        <dbReference type="PROSITE" id="PS50948"/>
    </source>
</evidence>
<evidence type="ECO:0000256" key="15">
    <source>
        <dbReference type="ARBA" id="ARBA00047899"/>
    </source>
</evidence>
<dbReference type="InterPro" id="IPR001480">
    <property type="entry name" value="Bulb-type_lectin_dom"/>
</dbReference>
<dbReference type="Gene3D" id="3.50.4.10">
    <property type="entry name" value="Hepatocyte Growth Factor"/>
    <property type="match status" value="1"/>
</dbReference>
<comment type="caution">
    <text evidence="26">The sequence shown here is derived from an EMBL/GenBank/DDBJ whole genome shotgun (WGS) entry which is preliminary data.</text>
</comment>
<dbReference type="PROSITE" id="PS50026">
    <property type="entry name" value="EGF_3"/>
    <property type="match status" value="1"/>
</dbReference>
<evidence type="ECO:0000259" key="24">
    <source>
        <dbReference type="PROSITE" id="PS50927"/>
    </source>
</evidence>
<keyword evidence="27" id="KW-1185">Reference proteome</keyword>
<name>A0A443PMN8_9MAGN</name>
<evidence type="ECO:0000256" key="3">
    <source>
        <dbReference type="ARBA" id="ARBA00022536"/>
    </source>
</evidence>
<dbReference type="GO" id="GO:0048544">
    <property type="term" value="P:recognition of pollen"/>
    <property type="evidence" value="ECO:0007669"/>
    <property type="project" value="InterPro"/>
</dbReference>
<keyword evidence="14" id="KW-0325">Glycoprotein</keyword>
<dbReference type="PANTHER" id="PTHR47974">
    <property type="entry name" value="OS07G0415500 PROTEIN"/>
    <property type="match status" value="1"/>
</dbReference>
<evidence type="ECO:0000256" key="19">
    <source>
        <dbReference type="PROSITE-ProRule" id="PRU10141"/>
    </source>
</evidence>
<dbReference type="CDD" id="cd00053">
    <property type="entry name" value="EGF"/>
    <property type="match status" value="1"/>
</dbReference>
<dbReference type="FunFam" id="2.90.10.10:FF:000015">
    <property type="entry name" value="Serine/threonine-protein kinase"/>
    <property type="match status" value="1"/>
</dbReference>
<dbReference type="InterPro" id="IPR000742">
    <property type="entry name" value="EGF"/>
</dbReference>
<dbReference type="STRING" id="337451.A0A443PMN8"/>
<keyword evidence="10 20" id="KW-1133">Transmembrane helix</keyword>
<evidence type="ECO:0000256" key="2">
    <source>
        <dbReference type="ARBA" id="ARBA00022527"/>
    </source>
</evidence>
<comment type="similarity">
    <text evidence="17">Belongs to the protein kinase superfamily. Ser/Thr protein kinase family.</text>
</comment>
<dbReference type="SMART" id="SM00108">
    <property type="entry name" value="B_lectin"/>
    <property type="match status" value="1"/>
</dbReference>
<evidence type="ECO:0000256" key="11">
    <source>
        <dbReference type="ARBA" id="ARBA00023136"/>
    </source>
</evidence>
<dbReference type="EC" id="2.7.11.1" evidence="17"/>
<dbReference type="GO" id="GO:0004674">
    <property type="term" value="F:protein serine/threonine kinase activity"/>
    <property type="evidence" value="ECO:0007669"/>
    <property type="project" value="UniProtKB-KW"/>
</dbReference>
<dbReference type="CDD" id="cd00028">
    <property type="entry name" value="B_lectin"/>
    <property type="match status" value="1"/>
</dbReference>
<dbReference type="InterPro" id="IPR008271">
    <property type="entry name" value="Ser/Thr_kinase_AS"/>
</dbReference>
<dbReference type="AlphaFoldDB" id="A0A443PMN8"/>
<dbReference type="PIRSF" id="PIRSF000641">
    <property type="entry name" value="SRK"/>
    <property type="match status" value="1"/>
</dbReference>
<feature type="domain" description="Protein kinase" evidence="22">
    <location>
        <begin position="520"/>
        <end position="804"/>
    </location>
</feature>
<comment type="caution">
    <text evidence="18">Lacks conserved residue(s) required for the propagation of feature annotation.</text>
</comment>
<evidence type="ECO:0000256" key="8">
    <source>
        <dbReference type="ARBA" id="ARBA00022777"/>
    </source>
</evidence>
<dbReference type="FunFam" id="2.90.10.10:FF:000007">
    <property type="entry name" value="Serine/threonine-protein kinase"/>
    <property type="match status" value="1"/>
</dbReference>
<dbReference type="Pfam" id="PF00069">
    <property type="entry name" value="Pkinase"/>
    <property type="match status" value="1"/>
</dbReference>
<dbReference type="Proteomes" id="UP000283530">
    <property type="component" value="Unassembled WGS sequence"/>
</dbReference>
<dbReference type="Gene3D" id="3.30.200.20">
    <property type="entry name" value="Phosphorylase Kinase, domain 1"/>
    <property type="match status" value="1"/>
</dbReference>
<dbReference type="PROSITE" id="PS50948">
    <property type="entry name" value="PAN"/>
    <property type="match status" value="1"/>
</dbReference>
<dbReference type="InterPro" id="IPR000719">
    <property type="entry name" value="Prot_kinase_dom"/>
</dbReference>
<feature type="domain" description="EGF-like" evidence="23">
    <location>
        <begin position="292"/>
        <end position="328"/>
    </location>
</feature>
<evidence type="ECO:0000313" key="26">
    <source>
        <dbReference type="EMBL" id="RWR92033.1"/>
    </source>
</evidence>
<dbReference type="PROSITE" id="PS00107">
    <property type="entry name" value="PROTEIN_KINASE_ATP"/>
    <property type="match status" value="1"/>
</dbReference>
<keyword evidence="12" id="KW-1015">Disulfide bond</keyword>
<dbReference type="PANTHER" id="PTHR47974:SF4">
    <property type="entry name" value="RECEPTOR-LIKE SERINE_THREONINE-PROTEIN KINASE"/>
    <property type="match status" value="1"/>
</dbReference>
<keyword evidence="13 26" id="KW-0675">Receptor</keyword>
<keyword evidence="3 18" id="KW-0245">EGF-like domain</keyword>
<evidence type="ECO:0000256" key="7">
    <source>
        <dbReference type="ARBA" id="ARBA00022741"/>
    </source>
</evidence>
<proteinExistence type="inferred from homology"/>
<evidence type="ECO:0000313" key="27">
    <source>
        <dbReference type="Proteomes" id="UP000283530"/>
    </source>
</evidence>
<evidence type="ECO:0000256" key="14">
    <source>
        <dbReference type="ARBA" id="ARBA00023180"/>
    </source>
</evidence>
<dbReference type="FunFam" id="1.10.510.10:FF:000302">
    <property type="entry name" value="Serine/threonine-protein kinase"/>
    <property type="match status" value="1"/>
</dbReference>
<dbReference type="CDD" id="cd01098">
    <property type="entry name" value="PAN_AP_plant"/>
    <property type="match status" value="1"/>
</dbReference>
<evidence type="ECO:0000256" key="4">
    <source>
        <dbReference type="ARBA" id="ARBA00022679"/>
    </source>
</evidence>
<evidence type="ECO:0000256" key="21">
    <source>
        <dbReference type="SAM" id="SignalP"/>
    </source>
</evidence>
<dbReference type="GO" id="GO:0016020">
    <property type="term" value="C:membrane"/>
    <property type="evidence" value="ECO:0007669"/>
    <property type="project" value="UniProtKB-SubCell"/>
</dbReference>
<evidence type="ECO:0000256" key="12">
    <source>
        <dbReference type="ARBA" id="ARBA00023157"/>
    </source>
</evidence>
<dbReference type="PROSITE" id="PS00108">
    <property type="entry name" value="PROTEIN_KINASE_ST"/>
    <property type="match status" value="1"/>
</dbReference>
<dbReference type="FunFam" id="3.50.4.10:FF:000022">
    <property type="entry name" value="Serine/threonine-protein kinase"/>
    <property type="match status" value="1"/>
</dbReference>
<dbReference type="InterPro" id="IPR003609">
    <property type="entry name" value="Pan_app"/>
</dbReference>
<evidence type="ECO:0000259" key="22">
    <source>
        <dbReference type="PROSITE" id="PS50011"/>
    </source>
</evidence>
<protein>
    <recommendedName>
        <fullName evidence="17">Receptor-like serine/threonine-protein kinase</fullName>
        <ecNumber evidence="17">2.7.11.1</ecNumber>
    </recommendedName>
</protein>
<dbReference type="SMART" id="SM00220">
    <property type="entry name" value="S_TKc"/>
    <property type="match status" value="1"/>
</dbReference>
<dbReference type="OrthoDB" id="619632at2759"/>
<evidence type="ECO:0000256" key="1">
    <source>
        <dbReference type="ARBA" id="ARBA00004479"/>
    </source>
</evidence>
<evidence type="ECO:0000256" key="13">
    <source>
        <dbReference type="ARBA" id="ARBA00023170"/>
    </source>
</evidence>
<sequence length="823" mass="91717">MRNPSPSSKLSTLLLLLSLLISFLSSKAVASSSSSTKSSLNRGSSLSVEEDSDLLTSPDTKFSSGFYQVGSNAYCFSIWFTHSADKTVVWMANRDRPVNGRGSRISLDRDGNMVLTDVDGSVVWNSNTSSSRAQSAELSNNGNLVLKDKDGHFVWQSFDFPTDTLLPSQPITKGKKLISASANGVVSSGYYSFYFDNDNVLKMMYDGPEISSLYWPNPDYTVFQNGRSNYNSSRYGVLDEMGLFVASDQFGFNASDLGLGIKRRLTLDYDGNLRLYSLDESTGLWGISWAAMAVECKVHGLCGRNGICVYAPTAKCSCAVGYEMRDPSDLGKGCKLKFNLSCDPNQVKFVSLQQIDFYGFDSAHQTNISLESCRQLCLNDCSCEAFMYRNGGDGACFAKSALFNGYRSAAFPGTMYLKLPKDVNISGSSMIKESDPICESSKAERLMGSSDMYKPTHDMKYIYFYWFVSAIGVIEVLFVASGWWYLFRSHGVPTSVEEGYRAIYNQFRRFTYAELKKATKKFKEELGRGGSGYVYKGVLDDDRVVAVKKLGDATQGEAEFLAEMSTIGRIYHMKLVRMWGYCSERSHRLLVYEYVENGSLDKHLFSNSSSGNMPLTFLGWSARFKIAVGTAKGLAYLHHECLEWVIHCDVKPENILLDSDFEPKIADFGLAKLSQRGGSGPNFSQIRGTKGYMAPEWASNLPITAKVDVYSYGVVLLEIVSGNRLSNWVVDGDVEEVELQRFVRMAKEKLDGGEETWISDFVDLRLNGQLNWRQAEVMVEIGISCVEEDRNKRPTMDMVVQTLLACDDESNDMHHSTSSEINI</sequence>
<organism evidence="26 27">
    <name type="scientific">Cinnamomum micranthum f. kanehirae</name>
    <dbReference type="NCBI Taxonomy" id="337451"/>
    <lineage>
        <taxon>Eukaryota</taxon>
        <taxon>Viridiplantae</taxon>
        <taxon>Streptophyta</taxon>
        <taxon>Embryophyta</taxon>
        <taxon>Tracheophyta</taxon>
        <taxon>Spermatophyta</taxon>
        <taxon>Magnoliopsida</taxon>
        <taxon>Magnoliidae</taxon>
        <taxon>Laurales</taxon>
        <taxon>Lauraceae</taxon>
        <taxon>Cinnamomum</taxon>
    </lineage>
</organism>
<dbReference type="Pfam" id="PF08276">
    <property type="entry name" value="PAN_2"/>
    <property type="match status" value="1"/>
</dbReference>
<dbReference type="InterPro" id="IPR024171">
    <property type="entry name" value="SRK-like_kinase"/>
</dbReference>
<dbReference type="Pfam" id="PF00954">
    <property type="entry name" value="S_locus_glycop"/>
    <property type="match status" value="1"/>
</dbReference>
<gene>
    <name evidence="26" type="ORF">CKAN_02122500</name>
</gene>
<dbReference type="SUPFAM" id="SSF56112">
    <property type="entry name" value="Protein kinase-like (PK-like)"/>
    <property type="match status" value="1"/>
</dbReference>
<evidence type="ECO:0000256" key="17">
    <source>
        <dbReference type="PIRNR" id="PIRNR000641"/>
    </source>
</evidence>
<dbReference type="GO" id="GO:0106310">
    <property type="term" value="F:protein serine kinase activity"/>
    <property type="evidence" value="ECO:0007669"/>
    <property type="project" value="RHEA"/>
</dbReference>
<dbReference type="SUPFAM" id="SSF51110">
    <property type="entry name" value="alpha-D-mannose-specific plant lectins"/>
    <property type="match status" value="1"/>
</dbReference>
<feature type="chain" id="PRO_5019117824" description="Receptor-like serine/threonine-protein kinase" evidence="21">
    <location>
        <begin position="31"/>
        <end position="823"/>
    </location>
</feature>
<accession>A0A443PMN8</accession>
<dbReference type="GO" id="GO:0005524">
    <property type="term" value="F:ATP binding"/>
    <property type="evidence" value="ECO:0007669"/>
    <property type="project" value="UniProtKB-UniRule"/>
</dbReference>
<dbReference type="FunFam" id="3.30.200.20:FF:000059">
    <property type="entry name" value="S-receptor-like serine/threonine-protein kinase"/>
    <property type="match status" value="1"/>
</dbReference>
<keyword evidence="2 17" id="KW-0723">Serine/threonine-protein kinase</keyword>
<dbReference type="InterPro" id="IPR000858">
    <property type="entry name" value="S_locus_glycoprot_dom"/>
</dbReference>
<evidence type="ECO:0000256" key="10">
    <source>
        <dbReference type="ARBA" id="ARBA00022989"/>
    </source>
</evidence>
<dbReference type="EMBL" id="QPKB01000009">
    <property type="protein sequence ID" value="RWR92033.1"/>
    <property type="molecule type" value="Genomic_DNA"/>
</dbReference>
<keyword evidence="6 21" id="KW-0732">Signal</keyword>
<feature type="transmembrane region" description="Helical" evidence="20">
    <location>
        <begin position="463"/>
        <end position="486"/>
    </location>
</feature>
<feature type="binding site" evidence="19">
    <location>
        <position position="549"/>
    </location>
    <ligand>
        <name>ATP</name>
        <dbReference type="ChEBI" id="CHEBI:30616"/>
    </ligand>
</feature>
<keyword evidence="4 17" id="KW-0808">Transferase</keyword>
<evidence type="ECO:0000256" key="16">
    <source>
        <dbReference type="ARBA" id="ARBA00048679"/>
    </source>
</evidence>
<evidence type="ECO:0000256" key="20">
    <source>
        <dbReference type="SAM" id="Phobius"/>
    </source>
</evidence>
<comment type="catalytic activity">
    <reaction evidence="16 17">
        <text>L-seryl-[protein] + ATP = O-phospho-L-seryl-[protein] + ADP + H(+)</text>
        <dbReference type="Rhea" id="RHEA:17989"/>
        <dbReference type="Rhea" id="RHEA-COMP:9863"/>
        <dbReference type="Rhea" id="RHEA-COMP:11604"/>
        <dbReference type="ChEBI" id="CHEBI:15378"/>
        <dbReference type="ChEBI" id="CHEBI:29999"/>
        <dbReference type="ChEBI" id="CHEBI:30616"/>
        <dbReference type="ChEBI" id="CHEBI:83421"/>
        <dbReference type="ChEBI" id="CHEBI:456216"/>
        <dbReference type="EC" id="2.7.11.1"/>
    </reaction>
</comment>
<dbReference type="Gene3D" id="1.10.510.10">
    <property type="entry name" value="Transferase(Phosphotransferase) domain 1"/>
    <property type="match status" value="1"/>
</dbReference>
<dbReference type="Gene3D" id="2.90.10.10">
    <property type="entry name" value="Bulb-type lectin domain"/>
    <property type="match status" value="1"/>
</dbReference>
<feature type="domain" description="Apple" evidence="25">
    <location>
        <begin position="342"/>
        <end position="423"/>
    </location>
</feature>
<dbReference type="PROSITE" id="PS50011">
    <property type="entry name" value="PROTEIN_KINASE_DOM"/>
    <property type="match status" value="1"/>
</dbReference>
<dbReference type="CDD" id="cd14066">
    <property type="entry name" value="STKc_IRAK"/>
    <property type="match status" value="1"/>
</dbReference>
<reference evidence="26 27" key="1">
    <citation type="journal article" date="2019" name="Nat. Plants">
        <title>Stout camphor tree genome fills gaps in understanding of flowering plant genome evolution.</title>
        <authorList>
            <person name="Chaw S.M."/>
            <person name="Liu Y.C."/>
            <person name="Wu Y.W."/>
            <person name="Wang H.Y."/>
            <person name="Lin C.I."/>
            <person name="Wu C.S."/>
            <person name="Ke H.M."/>
            <person name="Chang L.Y."/>
            <person name="Hsu C.Y."/>
            <person name="Yang H.T."/>
            <person name="Sudianto E."/>
            <person name="Hsu M.H."/>
            <person name="Wu K.P."/>
            <person name="Wang L.N."/>
            <person name="Leebens-Mack J.H."/>
            <person name="Tsai I.J."/>
        </authorList>
    </citation>
    <scope>NUCLEOTIDE SEQUENCE [LARGE SCALE GENOMIC DNA]</scope>
    <source>
        <strain evidence="27">cv. Chaw 1501</strain>
        <tissue evidence="26">Young leaves</tissue>
    </source>
</reference>